<proteinExistence type="predicted"/>
<comment type="caution">
    <text evidence="5">The sequence shown here is derived from an EMBL/GenBank/DDBJ whole genome shotgun (WGS) entry which is preliminary data.</text>
</comment>
<dbReference type="EMBL" id="VSSQ01025971">
    <property type="protein sequence ID" value="MPM74449.1"/>
    <property type="molecule type" value="Genomic_DNA"/>
</dbReference>
<dbReference type="Gene3D" id="1.10.10.10">
    <property type="entry name" value="Winged helix-like DNA-binding domain superfamily/Winged helix DNA-binding domain"/>
    <property type="match status" value="1"/>
</dbReference>
<evidence type="ECO:0000256" key="3">
    <source>
        <dbReference type="ARBA" id="ARBA00023163"/>
    </source>
</evidence>
<evidence type="ECO:0000256" key="1">
    <source>
        <dbReference type="ARBA" id="ARBA00023015"/>
    </source>
</evidence>
<protein>
    <recommendedName>
        <fullName evidence="4">HTH hxlR-type domain-containing protein</fullName>
    </recommendedName>
</protein>
<feature type="domain" description="HTH hxlR-type" evidence="4">
    <location>
        <begin position="9"/>
        <end position="108"/>
    </location>
</feature>
<keyword evidence="1" id="KW-0805">Transcription regulation</keyword>
<name>A0A645CBY6_9ZZZZ</name>
<accession>A0A645CBY6</accession>
<evidence type="ECO:0000259" key="4">
    <source>
        <dbReference type="PROSITE" id="PS51118"/>
    </source>
</evidence>
<gene>
    <name evidence="5" type="ORF">SDC9_121437</name>
</gene>
<keyword evidence="3" id="KW-0804">Transcription</keyword>
<reference evidence="5" key="1">
    <citation type="submission" date="2019-08" db="EMBL/GenBank/DDBJ databases">
        <authorList>
            <person name="Kucharzyk K."/>
            <person name="Murdoch R.W."/>
            <person name="Higgins S."/>
            <person name="Loffler F."/>
        </authorList>
    </citation>
    <scope>NUCLEOTIDE SEQUENCE</scope>
</reference>
<dbReference type="AlphaFoldDB" id="A0A645CBY6"/>
<dbReference type="PANTHER" id="PTHR33204:SF29">
    <property type="entry name" value="TRANSCRIPTIONAL REGULATOR"/>
    <property type="match status" value="1"/>
</dbReference>
<dbReference type="SUPFAM" id="SSF46785">
    <property type="entry name" value="Winged helix' DNA-binding domain"/>
    <property type="match status" value="1"/>
</dbReference>
<evidence type="ECO:0000313" key="5">
    <source>
        <dbReference type="EMBL" id="MPM74449.1"/>
    </source>
</evidence>
<sequence length="132" mass="15311">MKVRSDYTCPLEVVHDFIKGKWKTIILFQLRDGKETLAELKCGIAGISQKMLLEQLKELQEFGFVAKREFQGYPLHVEYSLTEPRGRRMLEAVLIMQEIGIDYMREHGMTKLLEEKGITCSDRLRGYPQKSG</sequence>
<dbReference type="PANTHER" id="PTHR33204">
    <property type="entry name" value="TRANSCRIPTIONAL REGULATOR, MARR FAMILY"/>
    <property type="match status" value="1"/>
</dbReference>
<dbReference type="GO" id="GO:0003677">
    <property type="term" value="F:DNA binding"/>
    <property type="evidence" value="ECO:0007669"/>
    <property type="project" value="UniProtKB-KW"/>
</dbReference>
<dbReference type="InterPro" id="IPR036390">
    <property type="entry name" value="WH_DNA-bd_sf"/>
</dbReference>
<evidence type="ECO:0000256" key="2">
    <source>
        <dbReference type="ARBA" id="ARBA00023125"/>
    </source>
</evidence>
<dbReference type="InterPro" id="IPR036388">
    <property type="entry name" value="WH-like_DNA-bd_sf"/>
</dbReference>
<dbReference type="InterPro" id="IPR002577">
    <property type="entry name" value="HTH_HxlR"/>
</dbReference>
<dbReference type="Pfam" id="PF01638">
    <property type="entry name" value="HxlR"/>
    <property type="match status" value="1"/>
</dbReference>
<keyword evidence="2" id="KW-0238">DNA-binding</keyword>
<dbReference type="PROSITE" id="PS51118">
    <property type="entry name" value="HTH_HXLR"/>
    <property type="match status" value="1"/>
</dbReference>
<organism evidence="5">
    <name type="scientific">bioreactor metagenome</name>
    <dbReference type="NCBI Taxonomy" id="1076179"/>
    <lineage>
        <taxon>unclassified sequences</taxon>
        <taxon>metagenomes</taxon>
        <taxon>ecological metagenomes</taxon>
    </lineage>
</organism>